<evidence type="ECO:0000313" key="2">
    <source>
        <dbReference type="Proteomes" id="UP000567067"/>
    </source>
</evidence>
<protein>
    <submittedName>
        <fullName evidence="1">Uncharacterized protein</fullName>
    </submittedName>
</protein>
<comment type="caution">
    <text evidence="1">The sequence shown here is derived from an EMBL/GenBank/DDBJ whole genome shotgun (WGS) entry which is preliminary data.</text>
</comment>
<sequence>MEAALNIRHVTVTVKAIGRHPISIGLRYSL</sequence>
<name>A0A7W3SSQ6_9BACL</name>
<accession>A0A7W3SSQ6</accession>
<keyword evidence="2" id="KW-1185">Reference proteome</keyword>
<gene>
    <name evidence="1" type="ORF">FHR92_002042</name>
</gene>
<organism evidence="1 2">
    <name type="scientific">Fontibacillus solani</name>
    <dbReference type="NCBI Taxonomy" id="1572857"/>
    <lineage>
        <taxon>Bacteria</taxon>
        <taxon>Bacillati</taxon>
        <taxon>Bacillota</taxon>
        <taxon>Bacilli</taxon>
        <taxon>Bacillales</taxon>
        <taxon>Paenibacillaceae</taxon>
        <taxon>Fontibacillus</taxon>
    </lineage>
</organism>
<proteinExistence type="predicted"/>
<evidence type="ECO:0000313" key="1">
    <source>
        <dbReference type="EMBL" id="MBA9085575.1"/>
    </source>
</evidence>
<reference evidence="1 2" key="1">
    <citation type="submission" date="2020-08" db="EMBL/GenBank/DDBJ databases">
        <title>Genomic Encyclopedia of Type Strains, Phase III (KMG-III): the genomes of soil and plant-associated and newly described type strains.</title>
        <authorList>
            <person name="Whitman W."/>
        </authorList>
    </citation>
    <scope>NUCLEOTIDE SEQUENCE [LARGE SCALE GENOMIC DNA]</scope>
    <source>
        <strain evidence="1 2">CECT 8693</strain>
    </source>
</reference>
<dbReference type="EMBL" id="JACJIP010000011">
    <property type="protein sequence ID" value="MBA9085575.1"/>
    <property type="molecule type" value="Genomic_DNA"/>
</dbReference>
<dbReference type="Proteomes" id="UP000567067">
    <property type="component" value="Unassembled WGS sequence"/>
</dbReference>
<dbReference type="AlphaFoldDB" id="A0A7W3SSQ6"/>